<dbReference type="EMBL" id="LHPG02000016">
    <property type="protein sequence ID" value="PRW33566.1"/>
    <property type="molecule type" value="Genomic_DNA"/>
</dbReference>
<evidence type="ECO:0000313" key="3">
    <source>
        <dbReference type="Proteomes" id="UP000239899"/>
    </source>
</evidence>
<gene>
    <name evidence="2" type="ORF">C2E21_7539</name>
</gene>
<reference evidence="2 3" key="1">
    <citation type="journal article" date="2018" name="Plant J.">
        <title>Genome sequences of Chlorella sorokiniana UTEX 1602 and Micractinium conductrix SAG 241.80: implications to maltose excretion by a green alga.</title>
        <authorList>
            <person name="Arriola M.B."/>
            <person name="Velmurugan N."/>
            <person name="Zhang Y."/>
            <person name="Plunkett M.H."/>
            <person name="Hondzo H."/>
            <person name="Barney B.M."/>
        </authorList>
    </citation>
    <scope>NUCLEOTIDE SEQUENCE [LARGE SCALE GENOMIC DNA]</scope>
    <source>
        <strain evidence="3">UTEX 1602</strain>
    </source>
</reference>
<dbReference type="PANTHER" id="PTHR47186:SF3">
    <property type="entry name" value="OS09G0267800 PROTEIN"/>
    <property type="match status" value="1"/>
</dbReference>
<dbReference type="InterPro" id="IPR032675">
    <property type="entry name" value="LRR_dom_sf"/>
</dbReference>
<protein>
    <submittedName>
        <fullName evidence="2">Carboxypeptidase N subunit 2-like</fullName>
    </submittedName>
</protein>
<comment type="subcellular location">
    <subcellularLocation>
        <location evidence="1">Cytoplasm</location>
        <location evidence="1">Cytoskeleton</location>
        <location evidence="1">Cilium axoneme</location>
    </subcellularLocation>
</comment>
<evidence type="ECO:0000256" key="1">
    <source>
        <dbReference type="ARBA" id="ARBA00004430"/>
    </source>
</evidence>
<dbReference type="OrthoDB" id="2269034at2759"/>
<proteinExistence type="predicted"/>
<evidence type="ECO:0000313" key="2">
    <source>
        <dbReference type="EMBL" id="PRW33566.1"/>
    </source>
</evidence>
<name>A0A2P6TH28_CHLSO</name>
<dbReference type="Gene3D" id="3.80.10.10">
    <property type="entry name" value="Ribonuclease Inhibitor"/>
    <property type="match status" value="1"/>
</dbReference>
<dbReference type="GO" id="GO:0004180">
    <property type="term" value="F:carboxypeptidase activity"/>
    <property type="evidence" value="ECO:0007669"/>
    <property type="project" value="UniProtKB-KW"/>
</dbReference>
<organism evidence="2 3">
    <name type="scientific">Chlorella sorokiniana</name>
    <name type="common">Freshwater green alga</name>
    <dbReference type="NCBI Taxonomy" id="3076"/>
    <lineage>
        <taxon>Eukaryota</taxon>
        <taxon>Viridiplantae</taxon>
        <taxon>Chlorophyta</taxon>
        <taxon>core chlorophytes</taxon>
        <taxon>Trebouxiophyceae</taxon>
        <taxon>Chlorellales</taxon>
        <taxon>Chlorellaceae</taxon>
        <taxon>Chlorella clade</taxon>
        <taxon>Chlorella</taxon>
    </lineage>
</organism>
<dbReference type="SUPFAM" id="SSF52047">
    <property type="entry name" value="RNI-like"/>
    <property type="match status" value="1"/>
</dbReference>
<dbReference type="AlphaFoldDB" id="A0A2P6TH28"/>
<dbReference type="Proteomes" id="UP000239899">
    <property type="component" value="Unassembled WGS sequence"/>
</dbReference>
<dbReference type="GO" id="GO:0005930">
    <property type="term" value="C:axoneme"/>
    <property type="evidence" value="ECO:0007669"/>
    <property type="project" value="UniProtKB-SubCell"/>
</dbReference>
<comment type="caution">
    <text evidence="2">The sequence shown here is derived from an EMBL/GenBank/DDBJ whole genome shotgun (WGS) entry which is preliminary data.</text>
</comment>
<keyword evidence="3" id="KW-1185">Reference proteome</keyword>
<dbReference type="PANTHER" id="PTHR47186">
    <property type="entry name" value="LEUCINE-RICH REPEAT-CONTAINING PROTEIN 57"/>
    <property type="match status" value="1"/>
</dbReference>
<sequence length="487" mass="52037">MSGGPHTPTTIGHLPDELLSRIWVAAATKQTDGASSIDLRLVGPLSRLIPGQRQRWLHGKLRLLTRVGPLVQHLRVVDDSVAQGMVEPLLRAAPCTLRSLSLQTRWGPHLSQLPAFLALENGCCASLARFELSAQERAGSFDPAAHPLALPGPTAGRLEAQLLADLIASVAGLAGSLVELKLSLKCVELPSLAPLAALRRLRRLEVAGVSCRVEQPAPVPAQFPCLEEYDLRGIVRMQVAGAAIRQASWVAEPLCTLRLYCPDPAALPALLAALRPPAAGPLERLCIDYIHLAGDASPAVAAVHACVQHLDCVRELSIHDSTTVPPLLEPLLRQLPRLETLQLTNCKLTALPVGPYLSGLHTLSLAGNSWTELPPAVLLAPRLQYLSLQGSRGLCPSEAVLRQLLHALPELQRLDLSDTSIGKGVAEALQAAAAARGGLTVELPEFQEAEDPWRLDNTAGYGSSDSDSSDDGCPRYSWAGCAYASRW</sequence>
<accession>A0A2P6TH28</accession>